<sequence>MFNRHLNPGTSKYEEKDWVKSLIFDIFRSRPAANKLSIWISKLMFPTDDTNRYGIQDFTQWQTLCTHYDYAFRCTQCDHITVKGTYWNYLRSTKNVYPVIPTTMDLGGMLSSSTNRISSIENYIIVTLTKKYDDRVPQMCTKYSGKFNGISENYQCAKKSVDYILQGFSDLPLPPQIWGGACDPPDQMETQFGNNDLPKPSANPFSPEFFVSFPFYMAVVVASGANASLELEGKHRTYAAVGIESCGTHSIALGYLREFTYVSGLQFHIDNFYRFLLLHDLETWPVPIPVWLLYISMLLDDFSSVPEVVRNSLFYRLIFVAWGPVAILLTNCYSGLMISELNAPLRQARSQNFEDLICKNRHIYDSAALSKNFTELGKNQQSENYKAYWGKMHYIFNPAPKFKNPFATDSCYRMLSSPKKTEPVIPAFYKEFKRHRPSNFAKDDLLILLFMNPVHDVFPTGIDLKKSNYSHTELQALVENDVTNCGKKSVFISSLESGIASLTRNVVGGGVLGGSQSSKSSTISAVQRNFQGLVESGIYVRLKLEMARHRWHGRNPVANDTAPPTVASLTLGGGEF</sequence>
<protein>
    <submittedName>
        <fullName evidence="1">Uncharacterized protein</fullName>
    </submittedName>
</protein>
<evidence type="ECO:0000313" key="2">
    <source>
        <dbReference type="Proteomes" id="UP000198287"/>
    </source>
</evidence>
<comment type="caution">
    <text evidence="1">The sequence shown here is derived from an EMBL/GenBank/DDBJ whole genome shotgun (WGS) entry which is preliminary data.</text>
</comment>
<accession>A0A226DL72</accession>
<evidence type="ECO:0000313" key="1">
    <source>
        <dbReference type="EMBL" id="OXA46285.1"/>
    </source>
</evidence>
<dbReference type="EMBL" id="LNIX01000016">
    <property type="protein sequence ID" value="OXA46285.1"/>
    <property type="molecule type" value="Genomic_DNA"/>
</dbReference>
<name>A0A226DL72_FOLCA</name>
<gene>
    <name evidence="1" type="ORF">Fcan01_19120</name>
</gene>
<dbReference type="AlphaFoldDB" id="A0A226DL72"/>
<reference evidence="1 2" key="1">
    <citation type="submission" date="2015-12" db="EMBL/GenBank/DDBJ databases">
        <title>The genome of Folsomia candida.</title>
        <authorList>
            <person name="Faddeeva A."/>
            <person name="Derks M.F."/>
            <person name="Anvar Y."/>
            <person name="Smit S."/>
            <person name="Van Straalen N."/>
            <person name="Roelofs D."/>
        </authorList>
    </citation>
    <scope>NUCLEOTIDE SEQUENCE [LARGE SCALE GENOMIC DNA]</scope>
    <source>
        <strain evidence="1 2">VU population</strain>
        <tissue evidence="1">Whole body</tissue>
    </source>
</reference>
<proteinExistence type="predicted"/>
<organism evidence="1 2">
    <name type="scientific">Folsomia candida</name>
    <name type="common">Springtail</name>
    <dbReference type="NCBI Taxonomy" id="158441"/>
    <lineage>
        <taxon>Eukaryota</taxon>
        <taxon>Metazoa</taxon>
        <taxon>Ecdysozoa</taxon>
        <taxon>Arthropoda</taxon>
        <taxon>Hexapoda</taxon>
        <taxon>Collembola</taxon>
        <taxon>Entomobryomorpha</taxon>
        <taxon>Isotomoidea</taxon>
        <taxon>Isotomidae</taxon>
        <taxon>Proisotominae</taxon>
        <taxon>Folsomia</taxon>
    </lineage>
</organism>
<dbReference type="Proteomes" id="UP000198287">
    <property type="component" value="Unassembled WGS sequence"/>
</dbReference>
<keyword evidence="2" id="KW-1185">Reference proteome</keyword>